<evidence type="ECO:0000313" key="2">
    <source>
        <dbReference type="Proteomes" id="UP000823388"/>
    </source>
</evidence>
<accession>A0A8T0WNF6</accession>
<comment type="caution">
    <text evidence="1">The sequence shown here is derived from an EMBL/GenBank/DDBJ whole genome shotgun (WGS) entry which is preliminary data.</text>
</comment>
<name>A0A8T0WNF6_PANVG</name>
<dbReference type="EMBL" id="CM029038">
    <property type="protein sequence ID" value="KAG2650622.1"/>
    <property type="molecule type" value="Genomic_DNA"/>
</dbReference>
<evidence type="ECO:0000313" key="1">
    <source>
        <dbReference type="EMBL" id="KAG2650622.1"/>
    </source>
</evidence>
<dbReference type="Proteomes" id="UP000823388">
    <property type="component" value="Chromosome 1N"/>
</dbReference>
<sequence>MFIILRKNSTLSRSKGNKNSWVSTCISSFEADELIETSQNWTFDHHVCQSVTEKEWNKV</sequence>
<organism evidence="1 2">
    <name type="scientific">Panicum virgatum</name>
    <name type="common">Blackwell switchgrass</name>
    <dbReference type="NCBI Taxonomy" id="38727"/>
    <lineage>
        <taxon>Eukaryota</taxon>
        <taxon>Viridiplantae</taxon>
        <taxon>Streptophyta</taxon>
        <taxon>Embryophyta</taxon>
        <taxon>Tracheophyta</taxon>
        <taxon>Spermatophyta</taxon>
        <taxon>Magnoliopsida</taxon>
        <taxon>Liliopsida</taxon>
        <taxon>Poales</taxon>
        <taxon>Poaceae</taxon>
        <taxon>PACMAD clade</taxon>
        <taxon>Panicoideae</taxon>
        <taxon>Panicodae</taxon>
        <taxon>Paniceae</taxon>
        <taxon>Panicinae</taxon>
        <taxon>Panicum</taxon>
        <taxon>Panicum sect. Hiantes</taxon>
    </lineage>
</organism>
<dbReference type="AlphaFoldDB" id="A0A8T0WNF6"/>
<gene>
    <name evidence="1" type="ORF">PVAP13_1NG462876</name>
</gene>
<reference evidence="1" key="1">
    <citation type="submission" date="2020-05" db="EMBL/GenBank/DDBJ databases">
        <title>WGS assembly of Panicum virgatum.</title>
        <authorList>
            <person name="Lovell J.T."/>
            <person name="Jenkins J."/>
            <person name="Shu S."/>
            <person name="Juenger T.E."/>
            <person name="Schmutz J."/>
        </authorList>
    </citation>
    <scope>NUCLEOTIDE SEQUENCE</scope>
    <source>
        <strain evidence="1">AP13</strain>
    </source>
</reference>
<keyword evidence="2" id="KW-1185">Reference proteome</keyword>
<protein>
    <submittedName>
        <fullName evidence="1">Uncharacterized protein</fullName>
    </submittedName>
</protein>
<proteinExistence type="predicted"/>